<dbReference type="InterPro" id="IPR035906">
    <property type="entry name" value="MetI-like_sf"/>
</dbReference>
<evidence type="ECO:0000256" key="5">
    <source>
        <dbReference type="ARBA" id="ARBA00022989"/>
    </source>
</evidence>
<proteinExistence type="inferred from homology"/>
<sequence length="329" mass="34818">MGRPSHPVAALASQSLFGPPKWAVAWLGLLVLVAVVAPVLPLPYPPHVPDLAHIAQAPLAPGQHWLGTDAQGRDVLTLLVFGTRTAVFLTLPAALLAAIIGALLGSAAGFWGNRARVDISYGAVVAGSVWWVLRLPAPWLGGVAGALGLVGVATGGIRRRKLAFRLPLDALVRGGATALDTVPRLVLVVALAASAGSISAPGLLVLLTVTSWATPARLVRAQMLRIRTLPFVEAAQAAGVPAWRIWLKHAIPHAIRPLYTLFPLSLARLLGLESTLSFLGIGLPPEVASWGRLMASYRQESSAWWLFAFPSTMLIITILSLQKLTNSRK</sequence>
<feature type="transmembrane region" description="Helical" evidence="7">
    <location>
        <begin position="185"/>
        <end position="209"/>
    </location>
</feature>
<name>A0ABT9A631_9BACT</name>
<dbReference type="PANTHER" id="PTHR43386">
    <property type="entry name" value="OLIGOPEPTIDE TRANSPORT SYSTEM PERMEASE PROTEIN APPC"/>
    <property type="match status" value="1"/>
</dbReference>
<evidence type="ECO:0000256" key="1">
    <source>
        <dbReference type="ARBA" id="ARBA00004651"/>
    </source>
</evidence>
<evidence type="ECO:0000313" key="9">
    <source>
        <dbReference type="EMBL" id="MDO7845296.1"/>
    </source>
</evidence>
<evidence type="ECO:0000256" key="6">
    <source>
        <dbReference type="ARBA" id="ARBA00023136"/>
    </source>
</evidence>
<feature type="domain" description="ABC transmembrane type-1" evidence="8">
    <location>
        <begin position="87"/>
        <end position="325"/>
    </location>
</feature>
<feature type="transmembrane region" description="Helical" evidence="7">
    <location>
        <begin position="21"/>
        <end position="40"/>
    </location>
</feature>
<organism evidence="9 10">
    <name type="scientific">Hymenobacter mellowenesis</name>
    <dbReference type="NCBI Taxonomy" id="3063995"/>
    <lineage>
        <taxon>Bacteria</taxon>
        <taxon>Pseudomonadati</taxon>
        <taxon>Bacteroidota</taxon>
        <taxon>Cytophagia</taxon>
        <taxon>Cytophagales</taxon>
        <taxon>Hymenobacteraceae</taxon>
        <taxon>Hymenobacter</taxon>
    </lineage>
</organism>
<gene>
    <name evidence="9" type="ORF">Q5H92_02930</name>
</gene>
<feature type="transmembrane region" description="Helical" evidence="7">
    <location>
        <begin position="139"/>
        <end position="157"/>
    </location>
</feature>
<comment type="subcellular location">
    <subcellularLocation>
        <location evidence="1 7">Cell membrane</location>
        <topology evidence="1 7">Multi-pass membrane protein</topology>
    </subcellularLocation>
</comment>
<evidence type="ECO:0000313" key="10">
    <source>
        <dbReference type="Proteomes" id="UP001167796"/>
    </source>
</evidence>
<dbReference type="EMBL" id="JAUQSX010000001">
    <property type="protein sequence ID" value="MDO7845296.1"/>
    <property type="molecule type" value="Genomic_DNA"/>
</dbReference>
<protein>
    <submittedName>
        <fullName evidence="9">ABC transporter permease</fullName>
    </submittedName>
</protein>
<dbReference type="RefSeq" id="WP_305009987.1">
    <property type="nucleotide sequence ID" value="NZ_JAUQSX010000001.1"/>
</dbReference>
<keyword evidence="10" id="KW-1185">Reference proteome</keyword>
<dbReference type="Pfam" id="PF00528">
    <property type="entry name" value="BPD_transp_1"/>
    <property type="match status" value="1"/>
</dbReference>
<comment type="caution">
    <text evidence="9">The sequence shown here is derived from an EMBL/GenBank/DDBJ whole genome shotgun (WGS) entry which is preliminary data.</text>
</comment>
<reference evidence="9" key="1">
    <citation type="submission" date="2023-07" db="EMBL/GenBank/DDBJ databases">
        <authorList>
            <person name="Kim M.K."/>
        </authorList>
    </citation>
    <scope>NUCLEOTIDE SEQUENCE</scope>
    <source>
        <strain evidence="9">M29</strain>
    </source>
</reference>
<evidence type="ECO:0000256" key="4">
    <source>
        <dbReference type="ARBA" id="ARBA00022692"/>
    </source>
</evidence>
<keyword evidence="4 7" id="KW-0812">Transmembrane</keyword>
<evidence type="ECO:0000259" key="8">
    <source>
        <dbReference type="PROSITE" id="PS50928"/>
    </source>
</evidence>
<keyword evidence="3" id="KW-1003">Cell membrane</keyword>
<feature type="transmembrane region" description="Helical" evidence="7">
    <location>
        <begin position="86"/>
        <end position="105"/>
    </location>
</feature>
<evidence type="ECO:0000256" key="3">
    <source>
        <dbReference type="ARBA" id="ARBA00022475"/>
    </source>
</evidence>
<dbReference type="Proteomes" id="UP001167796">
    <property type="component" value="Unassembled WGS sequence"/>
</dbReference>
<keyword evidence="2 7" id="KW-0813">Transport</keyword>
<comment type="similarity">
    <text evidence="7">Belongs to the binding-protein-dependent transport system permease family.</text>
</comment>
<accession>A0ABT9A631</accession>
<dbReference type="PROSITE" id="PS50928">
    <property type="entry name" value="ABC_TM1"/>
    <property type="match status" value="1"/>
</dbReference>
<evidence type="ECO:0000256" key="2">
    <source>
        <dbReference type="ARBA" id="ARBA00022448"/>
    </source>
</evidence>
<dbReference type="PANTHER" id="PTHR43386:SF1">
    <property type="entry name" value="D,D-DIPEPTIDE TRANSPORT SYSTEM PERMEASE PROTEIN DDPC-RELATED"/>
    <property type="match status" value="1"/>
</dbReference>
<dbReference type="Gene3D" id="1.10.3720.10">
    <property type="entry name" value="MetI-like"/>
    <property type="match status" value="1"/>
</dbReference>
<keyword evidence="5 7" id="KW-1133">Transmembrane helix</keyword>
<evidence type="ECO:0000256" key="7">
    <source>
        <dbReference type="RuleBase" id="RU363032"/>
    </source>
</evidence>
<feature type="transmembrane region" description="Helical" evidence="7">
    <location>
        <begin position="303"/>
        <end position="321"/>
    </location>
</feature>
<keyword evidence="6 7" id="KW-0472">Membrane</keyword>
<dbReference type="SUPFAM" id="SSF161098">
    <property type="entry name" value="MetI-like"/>
    <property type="match status" value="1"/>
</dbReference>
<dbReference type="InterPro" id="IPR050366">
    <property type="entry name" value="BP-dependent_transpt_permease"/>
</dbReference>
<dbReference type="CDD" id="cd06261">
    <property type="entry name" value="TM_PBP2"/>
    <property type="match status" value="1"/>
</dbReference>
<dbReference type="InterPro" id="IPR000515">
    <property type="entry name" value="MetI-like"/>
</dbReference>